<dbReference type="PANTHER" id="PTHR47098:SF2">
    <property type="entry name" value="PROTEIN MAK32"/>
    <property type="match status" value="1"/>
</dbReference>
<dbReference type="PANTHER" id="PTHR47098">
    <property type="entry name" value="PROTEIN MAK32"/>
    <property type="match status" value="1"/>
</dbReference>
<dbReference type="SUPFAM" id="SSF53613">
    <property type="entry name" value="Ribokinase-like"/>
    <property type="match status" value="1"/>
</dbReference>
<proteinExistence type="predicted"/>
<dbReference type="EMBL" id="ML996692">
    <property type="protein sequence ID" value="KAF2401985.1"/>
    <property type="molecule type" value="Genomic_DNA"/>
</dbReference>
<reference evidence="2" key="1">
    <citation type="journal article" date="2020" name="Stud. Mycol.">
        <title>101 Dothideomycetes genomes: a test case for predicting lifestyles and emergence of pathogens.</title>
        <authorList>
            <person name="Haridas S."/>
            <person name="Albert R."/>
            <person name="Binder M."/>
            <person name="Bloem J."/>
            <person name="Labutti K."/>
            <person name="Salamov A."/>
            <person name="Andreopoulos B."/>
            <person name="Baker S."/>
            <person name="Barry K."/>
            <person name="Bills G."/>
            <person name="Bluhm B."/>
            <person name="Cannon C."/>
            <person name="Castanera R."/>
            <person name="Culley D."/>
            <person name="Daum C."/>
            <person name="Ezra D."/>
            <person name="Gonzalez J."/>
            <person name="Henrissat B."/>
            <person name="Kuo A."/>
            <person name="Liang C."/>
            <person name="Lipzen A."/>
            <person name="Lutzoni F."/>
            <person name="Magnuson J."/>
            <person name="Mondo S."/>
            <person name="Nolan M."/>
            <person name="Ohm R."/>
            <person name="Pangilinan J."/>
            <person name="Park H.-J."/>
            <person name="Ramirez L."/>
            <person name="Alfaro M."/>
            <person name="Sun H."/>
            <person name="Tritt A."/>
            <person name="Yoshinaga Y."/>
            <person name="Zwiers L.-H."/>
            <person name="Turgeon B."/>
            <person name="Goodwin S."/>
            <person name="Spatafora J."/>
            <person name="Crous P."/>
            <person name="Grigoriev I."/>
        </authorList>
    </citation>
    <scope>NUCLEOTIDE SEQUENCE</scope>
    <source>
        <strain evidence="2">CBS 262.69</strain>
    </source>
</reference>
<gene>
    <name evidence="2" type="ORF">EJ06DRAFT_371021</name>
</gene>
<evidence type="ECO:0000313" key="3">
    <source>
        <dbReference type="Proteomes" id="UP000799640"/>
    </source>
</evidence>
<name>A0A6G1I1X8_9PEZI</name>
<protein>
    <submittedName>
        <fullName evidence="2">MAK32-like protein</fullName>
    </submittedName>
</protein>
<dbReference type="Proteomes" id="UP000799640">
    <property type="component" value="Unassembled WGS sequence"/>
</dbReference>
<dbReference type="Pfam" id="PF00294">
    <property type="entry name" value="PfkB"/>
    <property type="match status" value="1"/>
</dbReference>
<feature type="domain" description="Carbohydrate kinase PfkB" evidence="1">
    <location>
        <begin position="167"/>
        <end position="308"/>
    </location>
</feature>
<dbReference type="InterPro" id="IPR029056">
    <property type="entry name" value="Ribokinase-like"/>
</dbReference>
<accession>A0A6G1I1X8</accession>
<organism evidence="2 3">
    <name type="scientific">Trichodelitschia bisporula</name>
    <dbReference type="NCBI Taxonomy" id="703511"/>
    <lineage>
        <taxon>Eukaryota</taxon>
        <taxon>Fungi</taxon>
        <taxon>Dikarya</taxon>
        <taxon>Ascomycota</taxon>
        <taxon>Pezizomycotina</taxon>
        <taxon>Dothideomycetes</taxon>
        <taxon>Dothideomycetes incertae sedis</taxon>
        <taxon>Phaeotrichales</taxon>
        <taxon>Phaeotrichaceae</taxon>
        <taxon>Trichodelitschia</taxon>
    </lineage>
</organism>
<evidence type="ECO:0000313" key="2">
    <source>
        <dbReference type="EMBL" id="KAF2401985.1"/>
    </source>
</evidence>
<sequence length="337" mass="37343">MDQIDFCTLGMFVIDEVHFLPPTPPVKDIFGGAASFAALGARIFSPPPLSKSVGWIVDCGYDFPPELRKAIDQWQTSCLMREQPDMPTVRGWNGYGENEHREFKFLTDRIRLWHTDLTPHLLASKTHHLICHPARLIIMVEGILTRRREELADKSLPTPIFVWEPTPTFCLPSELDECRKVLKLVHVVSPNHAELTSFFGVPGNIEDKVNRTAVEECAADWIKAGIGPDGSGAIVVRAGKEGCYVATAKQQEWLPAVHQHGNGKVVDPTGGGNAFLGGLGVALARGHDIEEAAVWGSIAASFAIENVGMPVLTEHKDEERWNGERVQDRIESFKRQL</sequence>
<dbReference type="AlphaFoldDB" id="A0A6G1I1X8"/>
<evidence type="ECO:0000259" key="1">
    <source>
        <dbReference type="Pfam" id="PF00294"/>
    </source>
</evidence>
<dbReference type="InterPro" id="IPR011611">
    <property type="entry name" value="PfkB_dom"/>
</dbReference>
<dbReference type="OrthoDB" id="497927at2759"/>
<dbReference type="Gene3D" id="3.40.1190.20">
    <property type="match status" value="1"/>
</dbReference>
<keyword evidence="3" id="KW-1185">Reference proteome</keyword>